<dbReference type="VEuPathDB" id="FungiDB:PV06_04626"/>
<sequence>MSEDWDSVTRIGSKARGPGAGGVDRERVIKGKSAINAAARSGAIVGTEKKYGTSNSKPSVDGQRNLKVDLADAPIAPDKVGRDVGKIIEQKRAAMTPTLTQNELARKCNTTQKVIQDFERGTAAPDQKVFNNLERVLNVILRSKDEKKIGQPKFAPKSK</sequence>
<keyword evidence="3" id="KW-0805">Transcription regulation</keyword>
<dbReference type="Gene3D" id="1.10.260.40">
    <property type="entry name" value="lambda repressor-like DNA-binding domains"/>
    <property type="match status" value="1"/>
</dbReference>
<dbReference type="PANTHER" id="PTHR10245:SF15">
    <property type="entry name" value="ENDOTHELIAL DIFFERENTIATION-RELATED FACTOR 1"/>
    <property type="match status" value="1"/>
</dbReference>
<organism evidence="9 10">
    <name type="scientific">Exophiala oligosperma</name>
    <dbReference type="NCBI Taxonomy" id="215243"/>
    <lineage>
        <taxon>Eukaryota</taxon>
        <taxon>Fungi</taxon>
        <taxon>Dikarya</taxon>
        <taxon>Ascomycota</taxon>
        <taxon>Pezizomycotina</taxon>
        <taxon>Eurotiomycetes</taxon>
        <taxon>Chaetothyriomycetidae</taxon>
        <taxon>Chaetothyriales</taxon>
        <taxon>Herpotrichiellaceae</taxon>
        <taxon>Exophiala</taxon>
    </lineage>
</organism>
<dbReference type="InterPro" id="IPR001387">
    <property type="entry name" value="Cro/C1-type_HTH"/>
</dbReference>
<comment type="function">
    <text evidence="6">Transcriptional coactivator that stimulates GCN4-dependent transcriptional activity by bridging the DNA-binding region of GCN4 and TBP (SPT15), thereby recruiting TBP to GCN4-bound promoters. Involved in induction of the ribosome quality control (RQC) pathway; a pathway that degrades nascent peptide chains during problematic translation. Required to prevent stalled ribosomes from frameshifting.</text>
</comment>
<dbReference type="AlphaFoldDB" id="A0A0D2DM93"/>
<comment type="similarity">
    <text evidence="1">Belongs to the MBF1 family.</text>
</comment>
<dbReference type="GeneID" id="27356700"/>
<accession>A0A0D2DM93</accession>
<proteinExistence type="inferred from homology"/>
<dbReference type="GO" id="GO:0005634">
    <property type="term" value="C:nucleus"/>
    <property type="evidence" value="ECO:0007669"/>
    <property type="project" value="TreeGrafter"/>
</dbReference>
<dbReference type="InterPro" id="IPR010982">
    <property type="entry name" value="Lambda_DNA-bd_dom_sf"/>
</dbReference>
<dbReference type="Pfam" id="PF08523">
    <property type="entry name" value="MBF1"/>
    <property type="match status" value="1"/>
</dbReference>
<keyword evidence="5" id="KW-0804">Transcription</keyword>
<dbReference type="PANTHER" id="PTHR10245">
    <property type="entry name" value="ENDOTHELIAL DIFFERENTIATION-RELATED FACTOR 1 MULTIPROTEIN BRIDGING FACTOR 1"/>
    <property type="match status" value="1"/>
</dbReference>
<evidence type="ECO:0000256" key="7">
    <source>
        <dbReference type="SAM" id="MobiDB-lite"/>
    </source>
</evidence>
<feature type="domain" description="HTH cro/C1-type" evidence="8">
    <location>
        <begin position="99"/>
        <end position="147"/>
    </location>
</feature>
<dbReference type="OrthoDB" id="10253401at2759"/>
<dbReference type="InterPro" id="IPR013729">
    <property type="entry name" value="MBF1_N"/>
</dbReference>
<dbReference type="RefSeq" id="XP_016263751.1">
    <property type="nucleotide sequence ID" value="XM_016405545.1"/>
</dbReference>
<reference evidence="9 10" key="1">
    <citation type="submission" date="2015-01" db="EMBL/GenBank/DDBJ databases">
        <title>The Genome Sequence of Exophiala oligosperma CBS72588.</title>
        <authorList>
            <consortium name="The Broad Institute Genomics Platform"/>
            <person name="Cuomo C."/>
            <person name="de Hoog S."/>
            <person name="Gorbushina A."/>
            <person name="Stielow B."/>
            <person name="Teixiera M."/>
            <person name="Abouelleil A."/>
            <person name="Chapman S.B."/>
            <person name="Priest M."/>
            <person name="Young S.K."/>
            <person name="Wortman J."/>
            <person name="Nusbaum C."/>
            <person name="Birren B."/>
        </authorList>
    </citation>
    <scope>NUCLEOTIDE SEQUENCE [LARGE SCALE GENOMIC DNA]</scope>
    <source>
        <strain evidence="9 10">CBS 72588</strain>
    </source>
</reference>
<evidence type="ECO:0000256" key="5">
    <source>
        <dbReference type="ARBA" id="ARBA00023163"/>
    </source>
</evidence>
<dbReference type="SUPFAM" id="SSF47413">
    <property type="entry name" value="lambda repressor-like DNA-binding domains"/>
    <property type="match status" value="1"/>
</dbReference>
<evidence type="ECO:0000256" key="6">
    <source>
        <dbReference type="ARBA" id="ARBA00035107"/>
    </source>
</evidence>
<evidence type="ECO:0000259" key="8">
    <source>
        <dbReference type="PROSITE" id="PS50943"/>
    </source>
</evidence>
<dbReference type="HOGENOM" id="CLU_112609_0_0_1"/>
<dbReference type="EMBL" id="KN847335">
    <property type="protein sequence ID" value="KIW43535.1"/>
    <property type="molecule type" value="Genomic_DNA"/>
</dbReference>
<evidence type="ECO:0000256" key="2">
    <source>
        <dbReference type="ARBA" id="ARBA00014317"/>
    </source>
</evidence>
<dbReference type="STRING" id="215243.A0A0D2DM93"/>
<dbReference type="GO" id="GO:0003677">
    <property type="term" value="F:DNA binding"/>
    <property type="evidence" value="ECO:0007669"/>
    <property type="project" value="UniProtKB-KW"/>
</dbReference>
<keyword evidence="4" id="KW-0238">DNA-binding</keyword>
<name>A0A0D2DM93_9EURO</name>
<protein>
    <recommendedName>
        <fullName evidence="2">Multiprotein-bridging factor 1</fullName>
    </recommendedName>
</protein>
<feature type="region of interest" description="Disordered" evidence="7">
    <location>
        <begin position="1"/>
        <end position="26"/>
    </location>
</feature>
<dbReference type="PROSITE" id="PS50943">
    <property type="entry name" value="HTH_CROC1"/>
    <property type="match status" value="1"/>
</dbReference>
<evidence type="ECO:0000256" key="1">
    <source>
        <dbReference type="ARBA" id="ARBA00009802"/>
    </source>
</evidence>
<dbReference type="CDD" id="cd00093">
    <property type="entry name" value="HTH_XRE"/>
    <property type="match status" value="1"/>
</dbReference>
<evidence type="ECO:0000256" key="3">
    <source>
        <dbReference type="ARBA" id="ARBA00023015"/>
    </source>
</evidence>
<dbReference type="Proteomes" id="UP000053342">
    <property type="component" value="Unassembled WGS sequence"/>
</dbReference>
<keyword evidence="10" id="KW-1185">Reference proteome</keyword>
<gene>
    <name evidence="9" type="ORF">PV06_04626</name>
</gene>
<dbReference type="SMART" id="SM00530">
    <property type="entry name" value="HTH_XRE"/>
    <property type="match status" value="1"/>
</dbReference>
<dbReference type="Pfam" id="PF01381">
    <property type="entry name" value="HTH_3"/>
    <property type="match status" value="1"/>
</dbReference>
<evidence type="ECO:0000313" key="9">
    <source>
        <dbReference type="EMBL" id="KIW43535.1"/>
    </source>
</evidence>
<evidence type="ECO:0000256" key="4">
    <source>
        <dbReference type="ARBA" id="ARBA00023125"/>
    </source>
</evidence>
<evidence type="ECO:0000313" key="10">
    <source>
        <dbReference type="Proteomes" id="UP000053342"/>
    </source>
</evidence>